<dbReference type="EMBL" id="JARK01001529">
    <property type="protein sequence ID" value="EYB92516.1"/>
    <property type="molecule type" value="Genomic_DNA"/>
</dbReference>
<dbReference type="SUPFAM" id="SSF50242">
    <property type="entry name" value="TIMP-like"/>
    <property type="match status" value="1"/>
</dbReference>
<dbReference type="AlphaFoldDB" id="A0A016SQ78"/>
<dbReference type="InterPro" id="IPR018933">
    <property type="entry name" value="Netrin_module_non-TIMP"/>
</dbReference>
<organism evidence="2 3">
    <name type="scientific">Ancylostoma ceylanicum</name>
    <dbReference type="NCBI Taxonomy" id="53326"/>
    <lineage>
        <taxon>Eukaryota</taxon>
        <taxon>Metazoa</taxon>
        <taxon>Ecdysozoa</taxon>
        <taxon>Nematoda</taxon>
        <taxon>Chromadorea</taxon>
        <taxon>Rhabditida</taxon>
        <taxon>Rhabditina</taxon>
        <taxon>Rhabditomorpha</taxon>
        <taxon>Strongyloidea</taxon>
        <taxon>Ancylostomatidae</taxon>
        <taxon>Ancylostomatinae</taxon>
        <taxon>Ancylostoma</taxon>
    </lineage>
</organism>
<dbReference type="STRING" id="53326.A0A016SQ78"/>
<accession>A0A016SQ78</accession>
<evidence type="ECO:0000313" key="3">
    <source>
        <dbReference type="Proteomes" id="UP000024635"/>
    </source>
</evidence>
<dbReference type="Pfam" id="PF01759">
    <property type="entry name" value="NTR"/>
    <property type="match status" value="1"/>
</dbReference>
<evidence type="ECO:0000259" key="1">
    <source>
        <dbReference type="Pfam" id="PF01759"/>
    </source>
</evidence>
<reference evidence="3" key="1">
    <citation type="journal article" date="2015" name="Nat. Genet.">
        <title>The genome and transcriptome of the zoonotic hookworm Ancylostoma ceylanicum identify infection-specific gene families.</title>
        <authorList>
            <person name="Schwarz E.M."/>
            <person name="Hu Y."/>
            <person name="Antoshechkin I."/>
            <person name="Miller M.M."/>
            <person name="Sternberg P.W."/>
            <person name="Aroian R.V."/>
        </authorList>
    </citation>
    <scope>NUCLEOTIDE SEQUENCE</scope>
    <source>
        <strain evidence="3">HY135</strain>
    </source>
</reference>
<evidence type="ECO:0000313" key="2">
    <source>
        <dbReference type="EMBL" id="EYB92516.1"/>
    </source>
</evidence>
<keyword evidence="3" id="KW-1185">Reference proteome</keyword>
<name>A0A016SQ78_9BILA</name>
<protein>
    <recommendedName>
        <fullName evidence="1">Netrin module non-TIMP type domain-containing protein</fullName>
    </recommendedName>
</protein>
<feature type="domain" description="Netrin module non-TIMP type" evidence="1">
    <location>
        <begin position="209"/>
        <end position="282"/>
    </location>
</feature>
<dbReference type="InterPro" id="IPR008993">
    <property type="entry name" value="TIMP-like_OB-fold"/>
</dbReference>
<dbReference type="Proteomes" id="UP000024635">
    <property type="component" value="Unassembled WGS sequence"/>
</dbReference>
<dbReference type="OrthoDB" id="5871855at2759"/>
<sequence length="497" mass="55155">MTITAGNFTTTAVTEVNRTTEAIKTSTNGGFTSDTTTMSGATTTLKSTIAMTTRDPTASNVHCIFVGDLRNFATSHNAYEKIRPGQAMRNTPFTCLRWPSHDENSKMLVRFGNAVVKRQDTGRRLQISGESLGIRVRLGIAVRTTPGYRSADGGVRKRQNTGPPDEDFNGECTEMKVLFVVLTYCGIAVATTFYCPTPFIPPDLRLGNDDYVVEIKVLSTNTQANQDVYTVKVEKWIRAQYIAPSLWGSSYYIPKTITIPKKCGQTLQLQKSYVMVGYKAVNFGSRQLSKDITFSITVGYGAITTAPECLGRICRLHGEKHEEQYLCLTIFNGFLLQQKVFIGEISKSVFQATPNASAGLWVYGFTNFDRDPAKTIDRMRVNYEAFLDDLNKNMEIHDHLNKRPLDSKTAAREINKVDYKGKANCITFFAGVRSAGDMGHLNPEKLDEPKRVVLVSLRGVNLTTKVDEPKGAAVIVSKNYTTDDVSRVVNSILSVFK</sequence>
<proteinExistence type="predicted"/>
<comment type="caution">
    <text evidence="2">The sequence shown here is derived from an EMBL/GenBank/DDBJ whole genome shotgun (WGS) entry which is preliminary data.</text>
</comment>
<gene>
    <name evidence="2" type="primary">Acey_s0193.g1404</name>
    <name evidence="2" type="ORF">Y032_0193g1404</name>
</gene>